<dbReference type="Proteomes" id="UP000828390">
    <property type="component" value="Unassembled WGS sequence"/>
</dbReference>
<evidence type="ECO:0000313" key="2">
    <source>
        <dbReference type="EMBL" id="KAH3807053.1"/>
    </source>
</evidence>
<dbReference type="AlphaFoldDB" id="A0A9D4FY12"/>
<reference evidence="2" key="2">
    <citation type="submission" date="2020-11" db="EMBL/GenBank/DDBJ databases">
        <authorList>
            <person name="McCartney M.A."/>
            <person name="Auch B."/>
            <person name="Kono T."/>
            <person name="Mallez S."/>
            <person name="Becker A."/>
            <person name="Gohl D.M."/>
            <person name="Silverstein K.A.T."/>
            <person name="Koren S."/>
            <person name="Bechman K.B."/>
            <person name="Herman A."/>
            <person name="Abrahante J.E."/>
            <person name="Garbe J."/>
        </authorList>
    </citation>
    <scope>NUCLEOTIDE SEQUENCE</scope>
    <source>
        <strain evidence="2">Duluth1</strain>
        <tissue evidence="2">Whole animal</tissue>
    </source>
</reference>
<comment type="caution">
    <text evidence="2">The sequence shown here is derived from an EMBL/GenBank/DDBJ whole genome shotgun (WGS) entry which is preliminary data.</text>
</comment>
<proteinExistence type="predicted"/>
<accession>A0A9D4FY12</accession>
<dbReference type="Pfam" id="PF00168">
    <property type="entry name" value="C2"/>
    <property type="match status" value="2"/>
</dbReference>
<feature type="domain" description="C2" evidence="1">
    <location>
        <begin position="123"/>
        <end position="265"/>
    </location>
</feature>
<dbReference type="InterPro" id="IPR000008">
    <property type="entry name" value="C2_dom"/>
</dbReference>
<dbReference type="SMART" id="SM00239">
    <property type="entry name" value="C2"/>
    <property type="match status" value="2"/>
</dbReference>
<feature type="domain" description="C2" evidence="1">
    <location>
        <begin position="1"/>
        <end position="104"/>
    </location>
</feature>
<keyword evidence="3" id="KW-1185">Reference proteome</keyword>
<dbReference type="EMBL" id="JAIWYP010000006">
    <property type="protein sequence ID" value="KAH3807053.1"/>
    <property type="molecule type" value="Genomic_DNA"/>
</dbReference>
<name>A0A9D4FY12_DREPO</name>
<protein>
    <recommendedName>
        <fullName evidence="1">C2 domain-containing protein</fullName>
    </recommendedName>
</protein>
<dbReference type="SUPFAM" id="SSF49562">
    <property type="entry name" value="C2 domain (Calcium/lipid-binding domain, CaLB)"/>
    <property type="match status" value="2"/>
</dbReference>
<organism evidence="2 3">
    <name type="scientific">Dreissena polymorpha</name>
    <name type="common">Zebra mussel</name>
    <name type="synonym">Mytilus polymorpha</name>
    <dbReference type="NCBI Taxonomy" id="45954"/>
    <lineage>
        <taxon>Eukaryota</taxon>
        <taxon>Metazoa</taxon>
        <taxon>Spiralia</taxon>
        <taxon>Lophotrochozoa</taxon>
        <taxon>Mollusca</taxon>
        <taxon>Bivalvia</taxon>
        <taxon>Autobranchia</taxon>
        <taxon>Heteroconchia</taxon>
        <taxon>Euheterodonta</taxon>
        <taxon>Imparidentia</taxon>
        <taxon>Neoheterodontei</taxon>
        <taxon>Myida</taxon>
        <taxon>Dreissenoidea</taxon>
        <taxon>Dreissenidae</taxon>
        <taxon>Dreissena</taxon>
    </lineage>
</organism>
<sequence length="265" mass="30408">MACEDVRITESLRVKIGEAKNLCATSSGLKSTYCTLNLDREEIFKSSVIERSTNPFYGAEFSGEIPRQFRYLSCYIHEKPDKVIGKVSIRKKDLHKYHNKDHWFPILPVGASNEVQGKVHLEWRFEEYLASDEDYGVTHRLAVRVVECNDLPVTNGACNPYAVVTLSYGKVKNREEVKRTNVKKKTICPQFDETFFFDLENKGQNHERNLYTIDDIFSGELRVSLWHTDSRVTREVLGGMFPGLHLGEVKLPLSELSQSSSHNSW</sequence>
<dbReference type="PROSITE" id="PS50004">
    <property type="entry name" value="C2"/>
    <property type="match status" value="2"/>
</dbReference>
<dbReference type="PANTHER" id="PTHR10194">
    <property type="entry name" value="RAS GTPASE-ACTIVATING PROTEINS"/>
    <property type="match status" value="1"/>
</dbReference>
<evidence type="ECO:0000259" key="1">
    <source>
        <dbReference type="PROSITE" id="PS50004"/>
    </source>
</evidence>
<reference evidence="2" key="1">
    <citation type="journal article" date="2019" name="bioRxiv">
        <title>The Genome of the Zebra Mussel, Dreissena polymorpha: A Resource for Invasive Species Research.</title>
        <authorList>
            <person name="McCartney M.A."/>
            <person name="Auch B."/>
            <person name="Kono T."/>
            <person name="Mallez S."/>
            <person name="Zhang Y."/>
            <person name="Obille A."/>
            <person name="Becker A."/>
            <person name="Abrahante J.E."/>
            <person name="Garbe J."/>
            <person name="Badalamenti J.P."/>
            <person name="Herman A."/>
            <person name="Mangelson H."/>
            <person name="Liachko I."/>
            <person name="Sullivan S."/>
            <person name="Sone E.D."/>
            <person name="Koren S."/>
            <person name="Silverstein K.A.T."/>
            <person name="Beckman K.B."/>
            <person name="Gohl D.M."/>
        </authorList>
    </citation>
    <scope>NUCLEOTIDE SEQUENCE</scope>
    <source>
        <strain evidence="2">Duluth1</strain>
        <tissue evidence="2">Whole animal</tissue>
    </source>
</reference>
<evidence type="ECO:0000313" key="3">
    <source>
        <dbReference type="Proteomes" id="UP000828390"/>
    </source>
</evidence>
<dbReference type="InterPro" id="IPR039360">
    <property type="entry name" value="Ras_GTPase"/>
</dbReference>
<dbReference type="InterPro" id="IPR035892">
    <property type="entry name" value="C2_domain_sf"/>
</dbReference>
<gene>
    <name evidence="2" type="ORF">DPMN_135386</name>
</gene>
<dbReference type="PANTHER" id="PTHR10194:SF148">
    <property type="entry name" value="GTPASE-ACTIVATING PROTEIN"/>
    <property type="match status" value="1"/>
</dbReference>
<dbReference type="Gene3D" id="2.60.40.150">
    <property type="entry name" value="C2 domain"/>
    <property type="match status" value="2"/>
</dbReference>